<reference evidence="7" key="1">
    <citation type="submission" date="2015-06" db="UniProtKB">
        <authorList>
            <consortium name="EnsemblPlants"/>
        </authorList>
    </citation>
    <scope>IDENTIFICATION</scope>
</reference>
<protein>
    <submittedName>
        <fullName evidence="7">Putative polyol transporter 4</fullName>
    </submittedName>
</protein>
<evidence type="ECO:0000259" key="6">
    <source>
        <dbReference type="PROSITE" id="PS50850"/>
    </source>
</evidence>
<keyword evidence="5" id="KW-0472">Membrane</keyword>
<evidence type="ECO:0000256" key="3">
    <source>
        <dbReference type="ARBA" id="ARBA00022692"/>
    </source>
</evidence>
<evidence type="ECO:0000256" key="2">
    <source>
        <dbReference type="ARBA" id="ARBA00022448"/>
    </source>
</evidence>
<dbReference type="PANTHER" id="PTHR48020">
    <property type="entry name" value="PROTON MYO-INOSITOL COTRANSPORTER"/>
    <property type="match status" value="1"/>
</dbReference>
<dbReference type="PROSITE" id="PS50850">
    <property type="entry name" value="MFS"/>
    <property type="match status" value="1"/>
</dbReference>
<dbReference type="InterPro" id="IPR036259">
    <property type="entry name" value="MFS_trans_sf"/>
</dbReference>
<comment type="subcellular location">
    <subcellularLocation>
        <location evidence="1">Membrane</location>
        <topology evidence="1">Multi-pass membrane protein</topology>
    </subcellularLocation>
</comment>
<keyword evidence="4" id="KW-1133">Transmembrane helix</keyword>
<keyword evidence="2" id="KW-0813">Transport</keyword>
<dbReference type="SUPFAM" id="SSF103473">
    <property type="entry name" value="MFS general substrate transporter"/>
    <property type="match status" value="1"/>
</dbReference>
<dbReference type="EnsemblPlants" id="EMT22654">
    <property type="protein sequence ID" value="EMT22654"/>
    <property type="gene ID" value="F775_00138"/>
</dbReference>
<organism evidence="7">
    <name type="scientific">Aegilops tauschii</name>
    <name type="common">Tausch's goatgrass</name>
    <name type="synonym">Aegilops squarrosa</name>
    <dbReference type="NCBI Taxonomy" id="37682"/>
    <lineage>
        <taxon>Eukaryota</taxon>
        <taxon>Viridiplantae</taxon>
        <taxon>Streptophyta</taxon>
        <taxon>Embryophyta</taxon>
        <taxon>Tracheophyta</taxon>
        <taxon>Spermatophyta</taxon>
        <taxon>Magnoliopsida</taxon>
        <taxon>Liliopsida</taxon>
        <taxon>Poales</taxon>
        <taxon>Poaceae</taxon>
        <taxon>BOP clade</taxon>
        <taxon>Pooideae</taxon>
        <taxon>Triticodae</taxon>
        <taxon>Triticeae</taxon>
        <taxon>Triticinae</taxon>
        <taxon>Aegilops</taxon>
    </lineage>
</organism>
<dbReference type="PANTHER" id="PTHR48020:SF49">
    <property type="entry name" value="SUGAR TRANSPORTER"/>
    <property type="match status" value="1"/>
</dbReference>
<dbReference type="InterPro" id="IPR020846">
    <property type="entry name" value="MFS_dom"/>
</dbReference>
<keyword evidence="3" id="KW-0812">Transmembrane</keyword>
<dbReference type="Pfam" id="PF00083">
    <property type="entry name" value="Sugar_tr"/>
    <property type="match status" value="1"/>
</dbReference>
<dbReference type="GO" id="GO:0022857">
    <property type="term" value="F:transmembrane transporter activity"/>
    <property type="evidence" value="ECO:0007669"/>
    <property type="project" value="InterPro"/>
</dbReference>
<proteinExistence type="predicted"/>
<dbReference type="InterPro" id="IPR050814">
    <property type="entry name" value="Myo-inositol_Transporter"/>
</dbReference>
<feature type="domain" description="Major facilitator superfamily (MFS) profile" evidence="6">
    <location>
        <begin position="1"/>
        <end position="217"/>
    </location>
</feature>
<dbReference type="GO" id="GO:0016020">
    <property type="term" value="C:membrane"/>
    <property type="evidence" value="ECO:0007669"/>
    <property type="project" value="UniProtKB-SubCell"/>
</dbReference>
<dbReference type="AlphaFoldDB" id="M8BL23"/>
<name>M8BL23_AEGTA</name>
<evidence type="ECO:0000256" key="4">
    <source>
        <dbReference type="ARBA" id="ARBA00022989"/>
    </source>
</evidence>
<accession>M8BL23</accession>
<dbReference type="Gene3D" id="1.20.1250.20">
    <property type="entry name" value="MFS general substrate transporter like domains"/>
    <property type="match status" value="1"/>
</dbReference>
<evidence type="ECO:0000256" key="5">
    <source>
        <dbReference type="ARBA" id="ARBA00023136"/>
    </source>
</evidence>
<evidence type="ECO:0000313" key="7">
    <source>
        <dbReference type="EnsemblPlants" id="EMT22654"/>
    </source>
</evidence>
<sequence length="257" mass="26961">MAELLGRKSRYVRMDDVLPPDPEVEKEEGVGGGVRVRGGARRHVFFCSVFASLNHVLLGYDVGVMSGCIIFIQKDLHIDQVQQELGDLPAEAARAGGGPRPGGEPADQWRRGHVARGALPGGAAVALAIVTVCGFVAFFSVGIGPINMVLSSEIYPLRLRAQAVGLGLAVNRLTSGAVAMSFLSICNAASVAGAFTAFAAVSALSVAFVHWFVPETSGKTLEEIELLFGEAGGSRGVVELGDGEHLVHGRCEPDGRR</sequence>
<evidence type="ECO:0000256" key="1">
    <source>
        <dbReference type="ARBA" id="ARBA00004141"/>
    </source>
</evidence>
<dbReference type="InterPro" id="IPR005828">
    <property type="entry name" value="MFS_sugar_transport-like"/>
</dbReference>